<dbReference type="SUPFAM" id="SSF48576">
    <property type="entry name" value="Terpenoid synthases"/>
    <property type="match status" value="1"/>
</dbReference>
<proteinExistence type="predicted"/>
<protein>
    <recommendedName>
        <fullName evidence="2">Phytoene synthase</fullName>
    </recommendedName>
</protein>
<evidence type="ECO:0000313" key="1">
    <source>
        <dbReference type="EMBL" id="VAX25737.1"/>
    </source>
</evidence>
<name>A0A3B1DAR2_9ZZZZ</name>
<gene>
    <name evidence="1" type="ORF">MNBD_IGNAVI01-1516</name>
</gene>
<dbReference type="Gene3D" id="1.10.600.10">
    <property type="entry name" value="Farnesyl Diphosphate Synthase"/>
    <property type="match status" value="1"/>
</dbReference>
<accession>A0A3B1DAR2</accession>
<sequence>MISKNDAVKEAKDIVVKASPKFSFILQHIGSKDIRDDFLLVHAYLRCVDDVVDDPANPISYKKQYIERQKKLIDEYKRNIKSEPLLKEEIFLYYFFEFALKKNLKSLIESVSLMLETISWDVNRLESDGLYSRKQMNEYFSMQLKSTYGLLYYFIYNHDYNSSTHENFSMNYYANSHMLNLRDLKEDIEAGLINICREDIENFSLDIENLLEDKNLGIWIKEQIDLIIQVLYSEIHKIKVLPLKIRILYFYFSVYYSPSILRYKYYGYYVGSSDKRSFIKELRTYWQSFIISLKLLKRIYF</sequence>
<reference evidence="1" key="1">
    <citation type="submission" date="2018-06" db="EMBL/GenBank/DDBJ databases">
        <authorList>
            <person name="Zhirakovskaya E."/>
        </authorList>
    </citation>
    <scope>NUCLEOTIDE SEQUENCE</scope>
</reference>
<dbReference type="EMBL" id="UOGD01000308">
    <property type="protein sequence ID" value="VAX25737.1"/>
    <property type="molecule type" value="Genomic_DNA"/>
</dbReference>
<evidence type="ECO:0008006" key="2">
    <source>
        <dbReference type="Google" id="ProtNLM"/>
    </source>
</evidence>
<dbReference type="AlphaFoldDB" id="A0A3B1DAR2"/>
<dbReference type="InterPro" id="IPR008949">
    <property type="entry name" value="Isoprenoid_synthase_dom_sf"/>
</dbReference>
<organism evidence="1">
    <name type="scientific">hydrothermal vent metagenome</name>
    <dbReference type="NCBI Taxonomy" id="652676"/>
    <lineage>
        <taxon>unclassified sequences</taxon>
        <taxon>metagenomes</taxon>
        <taxon>ecological metagenomes</taxon>
    </lineage>
</organism>